<name>A0A402A9N3_9CHLR</name>
<keyword evidence="6" id="KW-1185">Reference proteome</keyword>
<evidence type="ECO:0000256" key="2">
    <source>
        <dbReference type="ARBA" id="ARBA00023125"/>
    </source>
</evidence>
<dbReference type="Proteomes" id="UP000287352">
    <property type="component" value="Unassembled WGS sequence"/>
</dbReference>
<sequence length="231" mass="25626">MTTVSRPAPLFSGFAPGALNRDLLPELSPGDIKTLDGIRSIAHLLELGQSICGQTQECTQRLCLEVEKTMQGNAHLHLGRQTRSPHQLLGAASLLSFPVQFNHIVYGYLTLVRDSQQPDQPVIPTPIAQLLIRVCGWLLYTFEQAAFVQGQCRQLQYQVNGPLTKREREVLTLMCQGHDQQAIADILCIAPATVGKHRQHIYNQLGVHCERDALFAAYHTGLFSLIEGYSS</sequence>
<organism evidence="5 6">
    <name type="scientific">Tengunoibacter tsumagoiensis</name>
    <dbReference type="NCBI Taxonomy" id="2014871"/>
    <lineage>
        <taxon>Bacteria</taxon>
        <taxon>Bacillati</taxon>
        <taxon>Chloroflexota</taxon>
        <taxon>Ktedonobacteria</taxon>
        <taxon>Ktedonobacterales</taxon>
        <taxon>Dictyobacteraceae</taxon>
        <taxon>Tengunoibacter</taxon>
    </lineage>
</organism>
<feature type="domain" description="HTH luxR-type" evidence="4">
    <location>
        <begin position="156"/>
        <end position="221"/>
    </location>
</feature>
<dbReference type="PRINTS" id="PR00038">
    <property type="entry name" value="HTHLUXR"/>
</dbReference>
<gene>
    <name evidence="5" type="ORF">KTT_55240</name>
</gene>
<dbReference type="Pfam" id="PF00196">
    <property type="entry name" value="GerE"/>
    <property type="match status" value="1"/>
</dbReference>
<keyword evidence="2" id="KW-0238">DNA-binding</keyword>
<keyword evidence="1" id="KW-0805">Transcription regulation</keyword>
<dbReference type="GO" id="GO:0006355">
    <property type="term" value="P:regulation of DNA-templated transcription"/>
    <property type="evidence" value="ECO:0007669"/>
    <property type="project" value="InterPro"/>
</dbReference>
<dbReference type="PANTHER" id="PTHR44688">
    <property type="entry name" value="DNA-BINDING TRANSCRIPTIONAL ACTIVATOR DEVR_DOSR"/>
    <property type="match status" value="1"/>
</dbReference>
<reference evidence="6" key="1">
    <citation type="submission" date="2018-12" db="EMBL/GenBank/DDBJ databases">
        <title>Tengunoibacter tsumagoiensis gen. nov., sp. nov., Dictyobacter kobayashii sp. nov., D. alpinus sp. nov., and D. joshuensis sp. nov. and description of Dictyobacteraceae fam. nov. within the order Ktedonobacterales isolated from Tengu-no-mugimeshi.</title>
        <authorList>
            <person name="Wang C.M."/>
            <person name="Zheng Y."/>
            <person name="Sakai Y."/>
            <person name="Toyoda A."/>
            <person name="Minakuchi Y."/>
            <person name="Abe K."/>
            <person name="Yokota A."/>
            <person name="Yabe S."/>
        </authorList>
    </citation>
    <scope>NUCLEOTIDE SEQUENCE [LARGE SCALE GENOMIC DNA]</scope>
    <source>
        <strain evidence="6">Uno3</strain>
    </source>
</reference>
<dbReference type="SMART" id="SM00421">
    <property type="entry name" value="HTH_LUXR"/>
    <property type="match status" value="1"/>
</dbReference>
<dbReference type="PANTHER" id="PTHR44688:SF16">
    <property type="entry name" value="DNA-BINDING TRANSCRIPTIONAL ACTIVATOR DEVR_DOSR"/>
    <property type="match status" value="1"/>
</dbReference>
<proteinExistence type="predicted"/>
<dbReference type="PROSITE" id="PS50043">
    <property type="entry name" value="HTH_LUXR_2"/>
    <property type="match status" value="1"/>
</dbReference>
<evidence type="ECO:0000313" key="5">
    <source>
        <dbReference type="EMBL" id="GCE15665.1"/>
    </source>
</evidence>
<protein>
    <recommendedName>
        <fullName evidence="4">HTH luxR-type domain-containing protein</fullName>
    </recommendedName>
</protein>
<dbReference type="InterPro" id="IPR000792">
    <property type="entry name" value="Tscrpt_reg_LuxR_C"/>
</dbReference>
<dbReference type="GO" id="GO:0003677">
    <property type="term" value="F:DNA binding"/>
    <property type="evidence" value="ECO:0007669"/>
    <property type="project" value="UniProtKB-KW"/>
</dbReference>
<dbReference type="CDD" id="cd06170">
    <property type="entry name" value="LuxR_C_like"/>
    <property type="match status" value="1"/>
</dbReference>
<evidence type="ECO:0000259" key="4">
    <source>
        <dbReference type="PROSITE" id="PS50043"/>
    </source>
</evidence>
<dbReference type="SUPFAM" id="SSF46894">
    <property type="entry name" value="C-terminal effector domain of the bipartite response regulators"/>
    <property type="match status" value="1"/>
</dbReference>
<dbReference type="Gene3D" id="1.10.10.10">
    <property type="entry name" value="Winged helix-like DNA-binding domain superfamily/Winged helix DNA-binding domain"/>
    <property type="match status" value="1"/>
</dbReference>
<evidence type="ECO:0000313" key="6">
    <source>
        <dbReference type="Proteomes" id="UP000287352"/>
    </source>
</evidence>
<dbReference type="RefSeq" id="WP_126583090.1">
    <property type="nucleotide sequence ID" value="NZ_BIFR01000002.1"/>
</dbReference>
<keyword evidence="3" id="KW-0804">Transcription</keyword>
<comment type="caution">
    <text evidence="5">The sequence shown here is derived from an EMBL/GenBank/DDBJ whole genome shotgun (WGS) entry which is preliminary data.</text>
</comment>
<dbReference type="OrthoDB" id="163534at2"/>
<dbReference type="EMBL" id="BIFR01000002">
    <property type="protein sequence ID" value="GCE15665.1"/>
    <property type="molecule type" value="Genomic_DNA"/>
</dbReference>
<dbReference type="AlphaFoldDB" id="A0A402A9N3"/>
<accession>A0A402A9N3</accession>
<dbReference type="InterPro" id="IPR016032">
    <property type="entry name" value="Sig_transdc_resp-reg_C-effctor"/>
</dbReference>
<evidence type="ECO:0000256" key="1">
    <source>
        <dbReference type="ARBA" id="ARBA00023015"/>
    </source>
</evidence>
<dbReference type="InterPro" id="IPR036388">
    <property type="entry name" value="WH-like_DNA-bd_sf"/>
</dbReference>
<evidence type="ECO:0000256" key="3">
    <source>
        <dbReference type="ARBA" id="ARBA00023163"/>
    </source>
</evidence>